<evidence type="ECO:0000313" key="2">
    <source>
        <dbReference type="EMBL" id="GAA4756344.1"/>
    </source>
</evidence>
<reference evidence="3" key="1">
    <citation type="journal article" date="2019" name="Int. J. Syst. Evol. Microbiol.">
        <title>The Global Catalogue of Microorganisms (GCM) 10K type strain sequencing project: providing services to taxonomists for standard genome sequencing and annotation.</title>
        <authorList>
            <consortium name="The Broad Institute Genomics Platform"/>
            <consortium name="The Broad Institute Genome Sequencing Center for Infectious Disease"/>
            <person name="Wu L."/>
            <person name="Ma J."/>
        </authorList>
    </citation>
    <scope>NUCLEOTIDE SEQUENCE [LARGE SCALE GENOMIC DNA]</scope>
    <source>
        <strain evidence="3">JCM 18077</strain>
    </source>
</reference>
<organism evidence="2 3">
    <name type="scientific">Gordonia alkaliphila</name>
    <dbReference type="NCBI Taxonomy" id="1053547"/>
    <lineage>
        <taxon>Bacteria</taxon>
        <taxon>Bacillati</taxon>
        <taxon>Actinomycetota</taxon>
        <taxon>Actinomycetes</taxon>
        <taxon>Mycobacteriales</taxon>
        <taxon>Gordoniaceae</taxon>
        <taxon>Gordonia</taxon>
    </lineage>
</organism>
<dbReference type="Proteomes" id="UP001500822">
    <property type="component" value="Unassembled WGS sequence"/>
</dbReference>
<protein>
    <recommendedName>
        <fullName evidence="4">Immunity repressor</fullName>
    </recommendedName>
</protein>
<name>A0ABP8ZH45_9ACTN</name>
<dbReference type="EMBL" id="BAABIE010000016">
    <property type="protein sequence ID" value="GAA4756344.1"/>
    <property type="molecule type" value="Genomic_DNA"/>
</dbReference>
<evidence type="ECO:0000313" key="3">
    <source>
        <dbReference type="Proteomes" id="UP001500822"/>
    </source>
</evidence>
<sequence length="173" mass="18826">MVSTVSESNLPPEQWRPLFDGASIEFGYRPLATRAGLTHTRVHRLLRGGGTTDEAIQLVADAFGVKSSKVRELRGEPAVEVEPFTLPDDAGRLTHDERNVVRAVVRALLDARDRHAAQPTTPADPPAEAPRTPCTDDESEKTEPSAIDQIAQAGPEIYRRAKGARPKEGVDKS</sequence>
<evidence type="ECO:0008006" key="4">
    <source>
        <dbReference type="Google" id="ProtNLM"/>
    </source>
</evidence>
<accession>A0ABP8ZH45</accession>
<proteinExistence type="predicted"/>
<evidence type="ECO:0000256" key="1">
    <source>
        <dbReference type="SAM" id="MobiDB-lite"/>
    </source>
</evidence>
<comment type="caution">
    <text evidence="2">The sequence shown here is derived from an EMBL/GenBank/DDBJ whole genome shotgun (WGS) entry which is preliminary data.</text>
</comment>
<feature type="region of interest" description="Disordered" evidence="1">
    <location>
        <begin position="112"/>
        <end position="173"/>
    </location>
</feature>
<keyword evidence="3" id="KW-1185">Reference proteome</keyword>
<gene>
    <name evidence="2" type="ORF">GCM10023217_30290</name>
</gene>